<evidence type="ECO:0000313" key="9">
    <source>
        <dbReference type="Proteomes" id="UP000194003"/>
    </source>
</evidence>
<dbReference type="RefSeq" id="WP_158089474.1">
    <property type="nucleotide sequence ID" value="NZ_LVJN01000020.1"/>
</dbReference>
<dbReference type="GO" id="GO:0016787">
    <property type="term" value="F:hydrolase activity"/>
    <property type="evidence" value="ECO:0007669"/>
    <property type="project" value="UniProtKB-KW"/>
</dbReference>
<evidence type="ECO:0000259" key="6">
    <source>
        <dbReference type="Pfam" id="PF03755"/>
    </source>
</evidence>
<dbReference type="PANTHER" id="PTHR30636">
    <property type="entry name" value="UPF0701 PROTEIN YICC"/>
    <property type="match status" value="1"/>
</dbReference>
<evidence type="ECO:0000256" key="5">
    <source>
        <dbReference type="ARBA" id="ARBA00035648"/>
    </source>
</evidence>
<dbReference type="InterPro" id="IPR013527">
    <property type="entry name" value="YicC-like_N"/>
</dbReference>
<dbReference type="GO" id="GO:0004521">
    <property type="term" value="F:RNA endonuclease activity"/>
    <property type="evidence" value="ECO:0007669"/>
    <property type="project" value="InterPro"/>
</dbReference>
<dbReference type="PANTHER" id="PTHR30636:SF3">
    <property type="entry name" value="UPF0701 PROTEIN YICC"/>
    <property type="match status" value="1"/>
</dbReference>
<feature type="domain" description="Endoribonuclease YicC-like N-terminal" evidence="6">
    <location>
        <begin position="1"/>
        <end position="157"/>
    </location>
</feature>
<evidence type="ECO:0000256" key="2">
    <source>
        <dbReference type="ARBA" id="ARBA00022722"/>
    </source>
</evidence>
<feature type="domain" description="Endoribonuclease YicC-like C-terminal" evidence="7">
    <location>
        <begin position="175"/>
        <end position="293"/>
    </location>
</feature>
<dbReference type="OrthoDB" id="9771229at2"/>
<gene>
    <name evidence="8" type="ORF">MAIT1_01388</name>
</gene>
<reference evidence="8 9" key="1">
    <citation type="journal article" date="2016" name="BMC Genomics">
        <title>Combined genomic and structural analyses of a cultured magnetotactic bacterium reveals its niche adaptation to a dynamic environment.</title>
        <authorList>
            <person name="Araujo A.C."/>
            <person name="Morillo V."/>
            <person name="Cypriano J."/>
            <person name="Teixeira L.C."/>
            <person name="Leao P."/>
            <person name="Lyra S."/>
            <person name="Almeida L.G."/>
            <person name="Bazylinski D.A."/>
            <person name="Vasconcellos A.T."/>
            <person name="Abreu F."/>
            <person name="Lins U."/>
        </authorList>
    </citation>
    <scope>NUCLEOTIDE SEQUENCE [LARGE SCALE GENOMIC DNA]</scope>
    <source>
        <strain evidence="8 9">IT-1</strain>
    </source>
</reference>
<dbReference type="NCBIfam" id="TIGR00255">
    <property type="entry name" value="YicC/YloC family endoribonuclease"/>
    <property type="match status" value="1"/>
</dbReference>
<dbReference type="InterPro" id="IPR013551">
    <property type="entry name" value="YicC-like_C"/>
</dbReference>
<keyword evidence="3" id="KW-0255">Endonuclease</keyword>
<evidence type="ECO:0000313" key="8">
    <source>
        <dbReference type="EMBL" id="OSM01429.1"/>
    </source>
</evidence>
<evidence type="ECO:0008006" key="10">
    <source>
        <dbReference type="Google" id="ProtNLM"/>
    </source>
</evidence>
<keyword evidence="4" id="KW-0378">Hydrolase</keyword>
<keyword evidence="2" id="KW-0540">Nuclease</keyword>
<evidence type="ECO:0000256" key="1">
    <source>
        <dbReference type="ARBA" id="ARBA00001968"/>
    </source>
</evidence>
<comment type="caution">
    <text evidence="8">The sequence shown here is derived from an EMBL/GenBank/DDBJ whole genome shotgun (WGS) entry which is preliminary data.</text>
</comment>
<name>A0A1Y2K0D2_9PROT</name>
<evidence type="ECO:0000259" key="7">
    <source>
        <dbReference type="Pfam" id="PF08340"/>
    </source>
</evidence>
<dbReference type="Pfam" id="PF03755">
    <property type="entry name" value="YicC-like_N"/>
    <property type="match status" value="1"/>
</dbReference>
<proteinExistence type="inferred from homology"/>
<evidence type="ECO:0000256" key="4">
    <source>
        <dbReference type="ARBA" id="ARBA00022801"/>
    </source>
</evidence>
<dbReference type="Pfam" id="PF08340">
    <property type="entry name" value="YicC-like_C"/>
    <property type="match status" value="1"/>
</dbReference>
<accession>A0A1Y2K0D2</accession>
<protein>
    <recommendedName>
        <fullName evidence="10">YicC family protein</fullName>
    </recommendedName>
</protein>
<comment type="similarity">
    <text evidence="5">Belongs to the YicC/YloC family.</text>
</comment>
<evidence type="ECO:0000256" key="3">
    <source>
        <dbReference type="ARBA" id="ARBA00022759"/>
    </source>
</evidence>
<dbReference type="EMBL" id="LVJN01000020">
    <property type="protein sequence ID" value="OSM01429.1"/>
    <property type="molecule type" value="Genomic_DNA"/>
</dbReference>
<dbReference type="AlphaFoldDB" id="A0A1Y2K0D2"/>
<keyword evidence="9" id="KW-1185">Reference proteome</keyword>
<comment type="cofactor">
    <cofactor evidence="1">
        <name>a divalent metal cation</name>
        <dbReference type="ChEBI" id="CHEBI:60240"/>
    </cofactor>
</comment>
<dbReference type="STRING" id="1434232.MAIT1_01388"/>
<sequence length="294" mass="33640">MTGLGRAEAVIEGVRYAWRLRSVNQRYLEISFRLPDSLSELEPELRKRLKERFARGQVDVSLHVRSEAPEAGELSLNADLLGKLIRVEAEALHIAGHDAARGYTSASRLLSWPGVVSERRPELSEEQLAQRNRAALSVFDSACETLEGFRRREGDALVSVLRELLGRIAEFEEQVRQRLPEVRQRTETRLRERLAELGGQVGVDETRLAQEVVFLLNRVDVSEELDRLRVHREEMTQTLESDEPIGRRLDFLCQELNREANTLCSKPQDPEISKMGVDLKVVIEKIREQVQNLQ</sequence>
<organism evidence="8 9">
    <name type="scientific">Magnetofaba australis IT-1</name>
    <dbReference type="NCBI Taxonomy" id="1434232"/>
    <lineage>
        <taxon>Bacteria</taxon>
        <taxon>Pseudomonadati</taxon>
        <taxon>Pseudomonadota</taxon>
        <taxon>Magnetococcia</taxon>
        <taxon>Magnetococcales</taxon>
        <taxon>Magnetococcaceae</taxon>
        <taxon>Magnetofaba</taxon>
    </lineage>
</organism>
<dbReference type="InterPro" id="IPR005229">
    <property type="entry name" value="YicC/YloC-like"/>
</dbReference>
<dbReference type="Proteomes" id="UP000194003">
    <property type="component" value="Unassembled WGS sequence"/>
</dbReference>